<dbReference type="EMBL" id="LGKP01000037">
    <property type="protein sequence ID" value="KPL80610.1"/>
    <property type="molecule type" value="Genomic_DNA"/>
</dbReference>
<dbReference type="Proteomes" id="UP000050277">
    <property type="component" value="Unassembled WGS sequence"/>
</dbReference>
<evidence type="ECO:0000313" key="2">
    <source>
        <dbReference type="EMBL" id="KPL80610.1"/>
    </source>
</evidence>
<comment type="caution">
    <text evidence="2">The sequence shown here is derived from an EMBL/GenBank/DDBJ whole genome shotgun (WGS) entry which is preliminary data.</text>
</comment>
<dbReference type="SUPFAM" id="SSF51735">
    <property type="entry name" value="NAD(P)-binding Rossmann-fold domains"/>
    <property type="match status" value="1"/>
</dbReference>
<name>A0A0N8GPD7_9CHLR</name>
<dbReference type="STRING" id="70996.SE18_23620"/>
<dbReference type="CDD" id="cd05289">
    <property type="entry name" value="MDR_like_2"/>
    <property type="match status" value="1"/>
</dbReference>
<sequence>MQAFVLTRYGGPDAAELRAMPQPRPGPGEVLVQVHAAGLNPVDYKTRAGGLRVIQRLRFPVILGNELAGVVAACGAGVTQFRDGDRVFARMPKTSMGAFAEYAVVPEALLARIPDTLDCTTAAGMPLAGLTALQALRDELHVQPGSSIFIPGGAGGVGTFAIQIAKWLGATVTTTASPRGRALVDRLGADRVIDYTTEPFEELVYDMDGVFDLIGGETLEKSFRVLKPGSTVVSIAAIPEPMTARKDLSRGFALQALFWVASYRIRARARRAGVSYRYLFMHPSGADLATLAHLVETQRLEPIIDRVVPFTAIQEAFAYLEAGHAKGKVVVRLRDD</sequence>
<protein>
    <submittedName>
        <fullName evidence="2">Alcohol dehydrogenase</fullName>
    </submittedName>
</protein>
<evidence type="ECO:0000313" key="3">
    <source>
        <dbReference type="Proteomes" id="UP000050277"/>
    </source>
</evidence>
<dbReference type="PATRIC" id="fig|70996.4.peg.3068"/>
<dbReference type="InterPro" id="IPR050700">
    <property type="entry name" value="YIM1/Zinc_Alcohol_DH_Fams"/>
</dbReference>
<dbReference type="OrthoDB" id="9792162at2"/>
<dbReference type="SMART" id="SM00829">
    <property type="entry name" value="PKS_ER"/>
    <property type="match status" value="1"/>
</dbReference>
<accession>A0A0N8GPD7</accession>
<dbReference type="Pfam" id="PF13602">
    <property type="entry name" value="ADH_zinc_N_2"/>
    <property type="match status" value="1"/>
</dbReference>
<dbReference type="SUPFAM" id="SSF50129">
    <property type="entry name" value="GroES-like"/>
    <property type="match status" value="1"/>
</dbReference>
<dbReference type="InterPro" id="IPR020843">
    <property type="entry name" value="ER"/>
</dbReference>
<organism evidence="2 3">
    <name type="scientific">Herpetosiphon geysericola</name>
    <dbReference type="NCBI Taxonomy" id="70996"/>
    <lineage>
        <taxon>Bacteria</taxon>
        <taxon>Bacillati</taxon>
        <taxon>Chloroflexota</taxon>
        <taxon>Chloroflexia</taxon>
        <taxon>Herpetosiphonales</taxon>
        <taxon>Herpetosiphonaceae</taxon>
        <taxon>Herpetosiphon</taxon>
    </lineage>
</organism>
<dbReference type="InterPro" id="IPR013154">
    <property type="entry name" value="ADH-like_N"/>
</dbReference>
<dbReference type="InterPro" id="IPR011032">
    <property type="entry name" value="GroES-like_sf"/>
</dbReference>
<proteinExistence type="predicted"/>
<evidence type="ECO:0000259" key="1">
    <source>
        <dbReference type="SMART" id="SM00829"/>
    </source>
</evidence>
<dbReference type="PANTHER" id="PTHR11695:SF294">
    <property type="entry name" value="RETICULON-4-INTERACTING PROTEIN 1, MITOCHONDRIAL"/>
    <property type="match status" value="1"/>
</dbReference>
<dbReference type="AlphaFoldDB" id="A0A0N8GPD7"/>
<dbReference type="Pfam" id="PF08240">
    <property type="entry name" value="ADH_N"/>
    <property type="match status" value="1"/>
</dbReference>
<feature type="domain" description="Enoyl reductase (ER)" evidence="1">
    <location>
        <begin position="10"/>
        <end position="331"/>
    </location>
</feature>
<dbReference type="GO" id="GO:0016491">
    <property type="term" value="F:oxidoreductase activity"/>
    <property type="evidence" value="ECO:0007669"/>
    <property type="project" value="InterPro"/>
</dbReference>
<keyword evidence="3" id="KW-1185">Reference proteome</keyword>
<dbReference type="Gene3D" id="3.40.50.720">
    <property type="entry name" value="NAD(P)-binding Rossmann-like Domain"/>
    <property type="match status" value="1"/>
</dbReference>
<dbReference type="RefSeq" id="WP_054536936.1">
    <property type="nucleotide sequence ID" value="NZ_LGKP01000037.1"/>
</dbReference>
<gene>
    <name evidence="2" type="ORF">SE18_23620</name>
</gene>
<dbReference type="InterPro" id="IPR036291">
    <property type="entry name" value="NAD(P)-bd_dom_sf"/>
</dbReference>
<dbReference type="PANTHER" id="PTHR11695">
    <property type="entry name" value="ALCOHOL DEHYDROGENASE RELATED"/>
    <property type="match status" value="1"/>
</dbReference>
<dbReference type="Gene3D" id="3.90.180.10">
    <property type="entry name" value="Medium-chain alcohol dehydrogenases, catalytic domain"/>
    <property type="match status" value="1"/>
</dbReference>
<reference evidence="2 3" key="1">
    <citation type="submission" date="2015-07" db="EMBL/GenBank/DDBJ databases">
        <title>Whole genome sequence of Herpetosiphon geysericola DSM 7119.</title>
        <authorList>
            <person name="Hemp J."/>
            <person name="Ward L.M."/>
            <person name="Pace L.A."/>
            <person name="Fischer W.W."/>
        </authorList>
    </citation>
    <scope>NUCLEOTIDE SEQUENCE [LARGE SCALE GENOMIC DNA]</scope>
    <source>
        <strain evidence="2 3">DSM 7119</strain>
    </source>
</reference>